<feature type="signal peptide" evidence="1">
    <location>
        <begin position="1"/>
        <end position="31"/>
    </location>
</feature>
<evidence type="ECO:0000313" key="3">
    <source>
        <dbReference type="Proteomes" id="UP001527052"/>
    </source>
</evidence>
<organism evidence="2 3">
    <name type="scientific">Lysinibacillus xylanilyticus</name>
    <dbReference type="NCBI Taxonomy" id="582475"/>
    <lineage>
        <taxon>Bacteria</taxon>
        <taxon>Bacillati</taxon>
        <taxon>Bacillota</taxon>
        <taxon>Bacilli</taxon>
        <taxon>Bacillales</taxon>
        <taxon>Bacillaceae</taxon>
        <taxon>Lysinibacillus</taxon>
    </lineage>
</organism>
<accession>A0ABT4ES48</accession>
<keyword evidence="1" id="KW-0732">Signal</keyword>
<dbReference type="EMBL" id="JAMDLZ010000031">
    <property type="protein sequence ID" value="MCY9548499.1"/>
    <property type="molecule type" value="Genomic_DNA"/>
</dbReference>
<feature type="chain" id="PRO_5045682124" description="Cytotoxin" evidence="1">
    <location>
        <begin position="32"/>
        <end position="256"/>
    </location>
</feature>
<protein>
    <recommendedName>
        <fullName evidence="4">Cytotoxin</fullName>
    </recommendedName>
</protein>
<comment type="caution">
    <text evidence="2">The sequence shown here is derived from an EMBL/GenBank/DDBJ whole genome shotgun (WGS) entry which is preliminary data.</text>
</comment>
<evidence type="ECO:0000256" key="1">
    <source>
        <dbReference type="SAM" id="SignalP"/>
    </source>
</evidence>
<evidence type="ECO:0008006" key="4">
    <source>
        <dbReference type="Google" id="ProtNLM"/>
    </source>
</evidence>
<sequence>MVISKKIIASALCSTMLFASSGICVPNSAYAAENTITGFNIVDSVTTDSTHSFTLVDSNNDIDIDIEYTDDGFIVNTVANDTETSTLIYNRSTGIATLDGEIFKFELTEPDFNADSNSGVSAFANDYVYVSSAKLNFEGSVDAISKIAGVMTAATLISQWLGVNISKTLVEKKVQTALSAIGVLTLVGSNLLKGEWKADLVRTTEKYNTGYPGSINQWQYKLRYQNINSSLTVAGHKIDFAVDNVGDWYFQDKPMR</sequence>
<name>A0ABT4ES48_9BACI</name>
<reference evidence="2 3" key="1">
    <citation type="submission" date="2022-05" db="EMBL/GenBank/DDBJ databases">
        <title>Genome Sequencing of Bee-Associated Microbes.</title>
        <authorList>
            <person name="Dunlap C."/>
        </authorList>
    </citation>
    <scope>NUCLEOTIDE SEQUENCE [LARGE SCALE GENOMIC DNA]</scope>
    <source>
        <strain evidence="2 3">NRRL BD-083</strain>
    </source>
</reference>
<gene>
    <name evidence="2" type="ORF">M5W82_16340</name>
</gene>
<proteinExistence type="predicted"/>
<keyword evidence="3" id="KW-1185">Reference proteome</keyword>
<evidence type="ECO:0000313" key="2">
    <source>
        <dbReference type="EMBL" id="MCY9548499.1"/>
    </source>
</evidence>
<dbReference type="RefSeq" id="WP_268638457.1">
    <property type="nucleotide sequence ID" value="NZ_JAMDLZ010000031.1"/>
</dbReference>
<dbReference type="Proteomes" id="UP001527052">
    <property type="component" value="Unassembled WGS sequence"/>
</dbReference>